<keyword evidence="8" id="KW-1185">Reference proteome</keyword>
<dbReference type="EMBL" id="SMBP01000011">
    <property type="protein sequence ID" value="TCU59099.1"/>
    <property type="molecule type" value="Genomic_DNA"/>
</dbReference>
<comment type="function">
    <text evidence="5">Key component of the ribosome quality control system (RQC), a ribosome-associated complex that mediates the extraction of incompletely synthesized nascent chains from stalled ribosomes and their subsequent degradation. RqcH recruits Ala-charged tRNA, and with RqcP directs the elongation of stalled nascent chains on 50S ribosomal subunits, leading to non-templated C-terminal alanine extensions (Ala tail). The Ala tail promotes nascent chain degradation. May add between 1 and at least 8 Ala residues. Binds to stalled 50S ribosomal subunits.</text>
</comment>
<dbReference type="GO" id="GO:0006793">
    <property type="term" value="P:phosphorus metabolic process"/>
    <property type="evidence" value="ECO:0007669"/>
    <property type="project" value="UniProtKB-ARBA"/>
</dbReference>
<proteinExistence type="inferred from homology"/>
<dbReference type="GO" id="GO:0043023">
    <property type="term" value="F:ribosomal large subunit binding"/>
    <property type="evidence" value="ECO:0007669"/>
    <property type="project" value="UniProtKB-UniRule"/>
</dbReference>
<evidence type="ECO:0000313" key="8">
    <source>
        <dbReference type="Proteomes" id="UP000295773"/>
    </source>
</evidence>
<accession>A0A4R3TCY3</accession>
<comment type="similarity">
    <text evidence="5">Belongs to the NEMF family.</text>
</comment>
<dbReference type="InterPro" id="IPR051608">
    <property type="entry name" value="RQC_Subunit_NEMF"/>
</dbReference>
<keyword evidence="3 5" id="KW-0694">RNA-binding</keyword>
<evidence type="ECO:0000256" key="5">
    <source>
        <dbReference type="HAMAP-Rule" id="MF_00844"/>
    </source>
</evidence>
<evidence type="ECO:0000256" key="2">
    <source>
        <dbReference type="ARBA" id="ARBA00022730"/>
    </source>
</evidence>
<keyword evidence="1 5" id="KW-0820">tRNA-binding</keyword>
<evidence type="ECO:0000313" key="7">
    <source>
        <dbReference type="EMBL" id="TCU59099.1"/>
    </source>
</evidence>
<dbReference type="InterPro" id="IPR001736">
    <property type="entry name" value="PLipase_D/transphosphatidylase"/>
</dbReference>
<dbReference type="InterPro" id="IPR043682">
    <property type="entry name" value="RqcH_bacterial"/>
</dbReference>
<evidence type="ECO:0000256" key="3">
    <source>
        <dbReference type="ARBA" id="ARBA00022884"/>
    </source>
</evidence>
<dbReference type="GO" id="GO:0019843">
    <property type="term" value="F:rRNA binding"/>
    <property type="evidence" value="ECO:0007669"/>
    <property type="project" value="UniProtKB-UniRule"/>
</dbReference>
<protein>
    <recommendedName>
        <fullName evidence="5">Rqc2 homolog RqcH</fullName>
        <shortName evidence="5">RqcH</shortName>
    </recommendedName>
</protein>
<dbReference type="PANTHER" id="PTHR15239">
    <property type="entry name" value="NUCLEAR EXPORT MEDIATOR FACTOR NEMF"/>
    <property type="match status" value="1"/>
</dbReference>
<dbReference type="Pfam" id="PF05670">
    <property type="entry name" value="NFACT-R_1"/>
    <property type="match status" value="1"/>
</dbReference>
<dbReference type="GO" id="GO:0072344">
    <property type="term" value="P:rescue of stalled ribosome"/>
    <property type="evidence" value="ECO:0007669"/>
    <property type="project" value="UniProtKB-UniRule"/>
</dbReference>
<dbReference type="PROSITE" id="PS50035">
    <property type="entry name" value="PLD"/>
    <property type="match status" value="1"/>
</dbReference>
<gene>
    <name evidence="5" type="primary">rqcH</name>
    <name evidence="7" type="ORF">EDD61_11127</name>
</gene>
<dbReference type="HAMAP" id="MF_00844_B">
    <property type="entry name" value="RqcH_B"/>
    <property type="match status" value="1"/>
</dbReference>
<evidence type="ECO:0000256" key="4">
    <source>
        <dbReference type="ARBA" id="ARBA00022917"/>
    </source>
</evidence>
<dbReference type="RefSeq" id="WP_132224895.1">
    <property type="nucleotide sequence ID" value="NZ_JANKBG010000011.1"/>
</dbReference>
<keyword evidence="4 5" id="KW-0648">Protein biosynthesis</keyword>
<sequence>MAIDGLLLRQLRIEIAQALPAKLLKLQQISDTELLFTLRTQTGNQKLLISLHSVYNRINFTKESYTTMEVPSNFLMLLRKQIDGGILHTIEQLGLDRILHMELEARNELGDIHKKHLYIELMGKYANIILVDEDGRIVDALKRIPPFENSKRTILPGAVFTLPEPHSNKQDPYHHGPFDAEESFSKQFHGFSPLLSKEVQYRMHKGEAFNDILKKIHDSNTLYISDVKDQVYFHCIPLTHLTDTYRQYPLMHGMDILFYEKEEKVRIKQQSQDLYRSVKRELHKNTSKLPKLKQSLAESMDCDKYREYGDLLFAYMHEIEKQPIITLPSFETGEEIAIPIDMRFDIKGNANRWYQKYHKSKRAQSILREQIALCEKEIAYFEAMETQLSQAGVQDAIEIREELVKQGYLRAQKSRIRKKKKQELPHYETFLFDDYRIYVGKNNLQNDYVTWKLARKKDTWLHAKDLHGAHVILTLEQPNEAALRTAAMLAAWYSIGRYSSSVPINYCQQRQLKKIPGNKGSFVSLTTYKTIYIDPDAAVIQRLLDEHRENKRK</sequence>
<comment type="subunit">
    <text evidence="5">Associates with stalled 50S ribosomal subunits. Binds to RqcP.</text>
</comment>
<dbReference type="Pfam" id="PF05833">
    <property type="entry name" value="NFACT_N"/>
    <property type="match status" value="1"/>
</dbReference>
<dbReference type="Proteomes" id="UP000295773">
    <property type="component" value="Unassembled WGS sequence"/>
</dbReference>
<dbReference type="PANTHER" id="PTHR15239:SF6">
    <property type="entry name" value="RIBOSOME QUALITY CONTROL COMPLEX SUBUNIT NEMF"/>
    <property type="match status" value="1"/>
</dbReference>
<dbReference type="InterPro" id="IPR008532">
    <property type="entry name" value="NFACT_RNA-bd"/>
</dbReference>
<dbReference type="GO" id="GO:0003824">
    <property type="term" value="F:catalytic activity"/>
    <property type="evidence" value="ECO:0007669"/>
    <property type="project" value="InterPro"/>
</dbReference>
<dbReference type="GO" id="GO:1990112">
    <property type="term" value="C:RQC complex"/>
    <property type="evidence" value="ECO:0007669"/>
    <property type="project" value="TreeGrafter"/>
</dbReference>
<feature type="domain" description="PLD phosphodiesterase" evidence="6">
    <location>
        <begin position="421"/>
        <end position="448"/>
    </location>
</feature>
<organism evidence="7 8">
    <name type="scientific">Longicatena caecimuris</name>
    <dbReference type="NCBI Taxonomy" id="1796635"/>
    <lineage>
        <taxon>Bacteria</taxon>
        <taxon>Bacillati</taxon>
        <taxon>Bacillota</taxon>
        <taxon>Erysipelotrichia</taxon>
        <taxon>Erysipelotrichales</taxon>
        <taxon>Erysipelotrichaceae</taxon>
        <taxon>Longicatena</taxon>
    </lineage>
</organism>
<dbReference type="Gene3D" id="2.30.310.10">
    <property type="entry name" value="ibrinogen binding protein from staphylococcus aureus domain"/>
    <property type="match status" value="1"/>
</dbReference>
<reference evidence="7 8" key="1">
    <citation type="submission" date="2019-03" db="EMBL/GenBank/DDBJ databases">
        <title>Genomic Encyclopedia of Type Strains, Phase IV (KMG-IV): sequencing the most valuable type-strain genomes for metagenomic binning, comparative biology and taxonomic classification.</title>
        <authorList>
            <person name="Goeker M."/>
        </authorList>
    </citation>
    <scope>NUCLEOTIDE SEQUENCE [LARGE SCALE GENOMIC DNA]</scope>
    <source>
        <strain evidence="7 8">DSM 29481</strain>
    </source>
</reference>
<comment type="caution">
    <text evidence="7">The sequence shown here is derived from an EMBL/GenBank/DDBJ whole genome shotgun (WGS) entry which is preliminary data.</text>
</comment>
<evidence type="ECO:0000259" key="6">
    <source>
        <dbReference type="PROSITE" id="PS50035"/>
    </source>
</evidence>
<name>A0A4R3TCY3_9FIRM</name>
<dbReference type="AlphaFoldDB" id="A0A4R3TCY3"/>
<evidence type="ECO:0000256" key="1">
    <source>
        <dbReference type="ARBA" id="ARBA00022555"/>
    </source>
</evidence>
<keyword evidence="2 5" id="KW-0699">rRNA-binding</keyword>
<dbReference type="GO" id="GO:0000049">
    <property type="term" value="F:tRNA binding"/>
    <property type="evidence" value="ECO:0007669"/>
    <property type="project" value="UniProtKB-UniRule"/>
</dbReference>